<keyword evidence="2" id="KW-1185">Reference proteome</keyword>
<dbReference type="Proteomes" id="UP000295705">
    <property type="component" value="Unassembled WGS sequence"/>
</dbReference>
<dbReference type="OrthoDB" id="9837361at2"/>
<dbReference type="RefSeq" id="WP_133826417.1">
    <property type="nucleotide sequence ID" value="NZ_BAABHR010000016.1"/>
</dbReference>
<proteinExistence type="predicted"/>
<accession>A0A4R6VCT1</accession>
<protein>
    <recommendedName>
        <fullName evidence="3">Tetratricopeptide repeat protein</fullName>
    </recommendedName>
</protein>
<gene>
    <name evidence="1" type="ORF">EV188_10335</name>
</gene>
<evidence type="ECO:0000313" key="1">
    <source>
        <dbReference type="EMBL" id="TDQ60542.1"/>
    </source>
</evidence>
<comment type="caution">
    <text evidence="1">The sequence shown here is derived from an EMBL/GenBank/DDBJ whole genome shotgun (WGS) entry which is preliminary data.</text>
</comment>
<dbReference type="AlphaFoldDB" id="A0A4R6VCT1"/>
<evidence type="ECO:0008006" key="3">
    <source>
        <dbReference type="Google" id="ProtNLM"/>
    </source>
</evidence>
<name>A0A4R6VCT1_9PSEU</name>
<evidence type="ECO:0000313" key="2">
    <source>
        <dbReference type="Proteomes" id="UP000295705"/>
    </source>
</evidence>
<organism evidence="1 2">
    <name type="scientific">Actinomycetospora succinea</name>
    <dbReference type="NCBI Taxonomy" id="663603"/>
    <lineage>
        <taxon>Bacteria</taxon>
        <taxon>Bacillati</taxon>
        <taxon>Actinomycetota</taxon>
        <taxon>Actinomycetes</taxon>
        <taxon>Pseudonocardiales</taxon>
        <taxon>Pseudonocardiaceae</taxon>
        <taxon>Actinomycetospora</taxon>
    </lineage>
</organism>
<dbReference type="EMBL" id="SNYO01000003">
    <property type="protein sequence ID" value="TDQ60542.1"/>
    <property type="molecule type" value="Genomic_DNA"/>
</dbReference>
<reference evidence="1 2" key="1">
    <citation type="submission" date="2019-03" db="EMBL/GenBank/DDBJ databases">
        <title>Genomic Encyclopedia of Type Strains, Phase IV (KMG-IV): sequencing the most valuable type-strain genomes for metagenomic binning, comparative biology and taxonomic classification.</title>
        <authorList>
            <person name="Goeker M."/>
        </authorList>
    </citation>
    <scope>NUCLEOTIDE SEQUENCE [LARGE SCALE GENOMIC DNA]</scope>
    <source>
        <strain evidence="1 2">DSM 45775</strain>
    </source>
</reference>
<sequence>MTSKDLEQELARGEALSVARLLGRDAPTAGDPVGFTSTQVRIAAVLLAGWSTDADIRDALRPVFEAAVPDQRALIALGDIDTWLRNGRTARGWWVQAAAGPDPDLAALAAWRAGRADLRGGRPDDALPLLRQADLAGIREASLAVGRLLEKHGERTDADAAFRRARSGEGVLVLAEERLRADDLDGAERELTGFTAGSEFQRSWEYAIRGEIAFWRGDLAAAETNLGGAMKAPGSWPRRAQLRLAQIAIAELDPVMAHHWIRHVVDGDDSEAEQARLLLELHRDLIEQGERIAKDEEEEPPWE</sequence>